<dbReference type="InterPro" id="IPR001680">
    <property type="entry name" value="WD40_rpt"/>
</dbReference>
<proteinExistence type="predicted"/>
<feature type="domain" description="RDRP core" evidence="5">
    <location>
        <begin position="871"/>
        <end position="1474"/>
    </location>
</feature>
<dbReference type="SUPFAM" id="SSF50998">
    <property type="entry name" value="Quinoprotein alcohol dehydrogenase-like"/>
    <property type="match status" value="1"/>
</dbReference>
<dbReference type="CDD" id="cd00200">
    <property type="entry name" value="WD40"/>
    <property type="match status" value="1"/>
</dbReference>
<dbReference type="Proteomes" id="UP001215151">
    <property type="component" value="Unassembled WGS sequence"/>
</dbReference>
<dbReference type="PANTHER" id="PTHR23079:SF55">
    <property type="entry name" value="RNA-DIRECTED RNA POLYMERASE"/>
    <property type="match status" value="1"/>
</dbReference>
<evidence type="ECO:0000256" key="2">
    <source>
        <dbReference type="ARBA" id="ARBA00022737"/>
    </source>
</evidence>
<dbReference type="InterPro" id="IPR011047">
    <property type="entry name" value="Quinoprotein_ADH-like_sf"/>
</dbReference>
<evidence type="ECO:0000256" key="4">
    <source>
        <dbReference type="SAM" id="MobiDB-lite"/>
    </source>
</evidence>
<dbReference type="PROSITE" id="PS50294">
    <property type="entry name" value="WD_REPEATS_REGION"/>
    <property type="match status" value="4"/>
</dbReference>
<protein>
    <recommendedName>
        <fullName evidence="5">RDRP core domain-containing protein</fullName>
    </recommendedName>
</protein>
<dbReference type="EMBL" id="JAPEVG010000273">
    <property type="protein sequence ID" value="KAJ8469807.1"/>
    <property type="molecule type" value="Genomic_DNA"/>
</dbReference>
<dbReference type="GO" id="GO:0003723">
    <property type="term" value="F:RNA binding"/>
    <property type="evidence" value="ECO:0007669"/>
    <property type="project" value="UniProtKB-KW"/>
</dbReference>
<feature type="region of interest" description="Disordered" evidence="4">
    <location>
        <begin position="1483"/>
        <end position="1505"/>
    </location>
</feature>
<sequence length="1663" mass="185632">MASERVEDEHFEEVGEGEEDDQFIDPNDVLVEVADDGDHPMDEDEDGFMDGQMEGEPIPDESIVWEDNSTQHFPNHNGSVFAVSTHPTAPIAVSGGEDDLGYIWDFMSGEEFVKLTGHTDSVTSTAFSNDGELVATGGMDGKVRVWRRVGKEDYRTWEFLTELTGPDEVMWLKWHPKGNVLLAGSNDTTVWLWQLPSGNTMQVFAGHMGPVTCGDFAPDGKRIVTADAEGTLIYWDPRSPTPVFKLTPSDARFALDGITSLAINPASTLAVVGGASGGVRVVSLSKGEVVGALAGHKEGESVEAVEFVELATAGPLSGGAAAASGGVVVTGATDGKACIWDLNTMRLRATLEHEDAVTSLHRLPSPKAHLIVSASVDKTLRTWDARTGTLVREHKGHSGPILDASLGLGGSVVVSAGDDGVCLVFSTESGTGIDMEIALSNLDYTATKWDVKRALAEVLHKPPFHDPESHKARPMNFEVVLNDGPGSLPNDGTAVLILPDRAFGERFFKWAIRPGNHLRVCGRTVWLKMREKRPPNWRVTVLFKTPFLDPTVEAEREAILDRVKRLDIILDAIQFGVYYRRPDDSPSAHRRFSNEYEIRRVDTFSGRLCLDYDRKILRIEMGNCVSEDTSTHIAIDLATIRKICYGVNDATRQYYACLDLFNPPRFERYEMYRSYGKEKRDHKGFQERLISLDRAHNSVKQFAYQMRLVLNGASSSALKELCREAGIMRPAKVPIDVQNCGFFRPETMDGVREWIEAFDLPVAFQLEALLHNGLVNTGDLWDLRTAIEALYEEDRSFTADVLRHFHEKLHSKARGEAKYRNESVVACFKSTVEADRKIAESLTNEDARSLTDEGVELPGSSGAIKCYHVIVTPTRTLLEGPFDTQSNRVVRKYHEYRDYFVRLEFREENRMSFKWPDKHGRGPIKDRFIDVLKNGIRIAGRLYRFLGYSNSGLREHTAWFMADFVHPDEGLVTPDKIRADLGDFEKVIRIPSKYAARIAQAFSGTDPSVRIRRDQWDRIDDLGTHPYEHTDGQGTISPGLRDEIWAVLVKAQPDKARLTLKPSAFQIRFLGFKGIVAVDKRLEGACMRLRPSMDKFQARDESEAEIEIAKAFVYPGTARLCRPLIMVLEDLGVRHEAFLALQNQAMCAVVTAIDTIDSTVALLRKHDLGHHFGLRWVLQHLAEHGMGMPKEGAAQRATVDDAFVLRLVRCAQSHILREIKHEARIPIPNAHQLVGVADEGPAWAKEVGEENVLCLRKGEIFVCIQQPDSDECEYIQGQVSISRSPHIHPGDVQRVKAIGKPPDGKLCFFRNLRNVVVLPSVGERSLASCLAGGDVDGDEFLVIKDQTLLPTHCSEPAEYVGVEPRKLDSPSTVDDICDFFLEYMQSDVVGLVADQHLKIADQSTEGTFDHSCMKLAQLCSQAVDYPKNGVPVDLENMPKPVIRIKPDWKKGEDNDPRPGDYYESTRALGQLFRNFTFDMKPIVPPPSSYPNETPEPPSSGRPLSDSISLTLQHAISQHLGHFTNADADVCALEPLFRYYAEELRYVCLTHALSDRAEARLCEEEVVVGTILAKSAEPRWRKERMYRMRVHAGQLVRHVKQVRLRVPQGKEVAEEELVGALRRGWLAWDYGMRNRGVFGAASFSLIALGVVLEMLDKLGKMDPE</sequence>
<gene>
    <name evidence="6" type="ORF">ONZ51_g8743</name>
</gene>
<dbReference type="PROSITE" id="PS00678">
    <property type="entry name" value="WD_REPEATS_1"/>
    <property type="match status" value="1"/>
</dbReference>
<feature type="compositionally biased region" description="Acidic residues" evidence="4">
    <location>
        <begin position="9"/>
        <end position="23"/>
    </location>
</feature>
<dbReference type="SMART" id="SM00320">
    <property type="entry name" value="WD40"/>
    <property type="match status" value="8"/>
</dbReference>
<dbReference type="InterPro" id="IPR007855">
    <property type="entry name" value="RDRP"/>
</dbReference>
<reference evidence="6" key="1">
    <citation type="submission" date="2022-11" db="EMBL/GenBank/DDBJ databases">
        <title>Genome Sequence of Cubamyces cubensis.</title>
        <authorList>
            <person name="Buettner E."/>
        </authorList>
    </citation>
    <scope>NUCLEOTIDE SEQUENCE</scope>
    <source>
        <strain evidence="6">MPL-01</strain>
    </source>
</reference>
<dbReference type="Pfam" id="PF05183">
    <property type="entry name" value="RdRP"/>
    <property type="match status" value="1"/>
</dbReference>
<evidence type="ECO:0000256" key="1">
    <source>
        <dbReference type="ARBA" id="ARBA00022574"/>
    </source>
</evidence>
<feature type="repeat" description="WD" evidence="3">
    <location>
        <begin position="172"/>
        <end position="203"/>
    </location>
</feature>
<name>A0AAD7TQ68_9APHY</name>
<feature type="repeat" description="WD" evidence="3">
    <location>
        <begin position="73"/>
        <end position="114"/>
    </location>
</feature>
<feature type="repeat" description="WD" evidence="3">
    <location>
        <begin position="350"/>
        <end position="393"/>
    </location>
</feature>
<keyword evidence="7" id="KW-1185">Reference proteome</keyword>
<dbReference type="PROSITE" id="PS50082">
    <property type="entry name" value="WD_REPEATS_2"/>
    <property type="match status" value="5"/>
</dbReference>
<dbReference type="InterPro" id="IPR019775">
    <property type="entry name" value="WD40_repeat_CS"/>
</dbReference>
<keyword evidence="2" id="KW-0677">Repeat</keyword>
<evidence type="ECO:0000259" key="5">
    <source>
        <dbReference type="Pfam" id="PF05183"/>
    </source>
</evidence>
<dbReference type="PANTHER" id="PTHR23079">
    <property type="entry name" value="RNA-DEPENDENT RNA POLYMERASE"/>
    <property type="match status" value="1"/>
</dbReference>
<dbReference type="Pfam" id="PF00400">
    <property type="entry name" value="WD40"/>
    <property type="match status" value="5"/>
</dbReference>
<dbReference type="Gene3D" id="2.130.10.10">
    <property type="entry name" value="YVTN repeat-like/Quinoprotein amine dehydrogenase"/>
    <property type="match status" value="1"/>
</dbReference>
<dbReference type="InterPro" id="IPR057596">
    <property type="entry name" value="RDRP_core"/>
</dbReference>
<dbReference type="InterPro" id="IPR015943">
    <property type="entry name" value="WD40/YVTN_repeat-like_dom_sf"/>
</dbReference>
<keyword evidence="1 3" id="KW-0853">WD repeat</keyword>
<feature type="repeat" description="WD" evidence="3">
    <location>
        <begin position="204"/>
        <end position="245"/>
    </location>
</feature>
<organism evidence="6 7">
    <name type="scientific">Trametes cubensis</name>
    <dbReference type="NCBI Taxonomy" id="1111947"/>
    <lineage>
        <taxon>Eukaryota</taxon>
        <taxon>Fungi</taxon>
        <taxon>Dikarya</taxon>
        <taxon>Basidiomycota</taxon>
        <taxon>Agaricomycotina</taxon>
        <taxon>Agaricomycetes</taxon>
        <taxon>Polyporales</taxon>
        <taxon>Polyporaceae</taxon>
        <taxon>Trametes</taxon>
    </lineage>
</organism>
<evidence type="ECO:0000313" key="7">
    <source>
        <dbReference type="Proteomes" id="UP001215151"/>
    </source>
</evidence>
<evidence type="ECO:0000256" key="3">
    <source>
        <dbReference type="PROSITE-ProRule" id="PRU00221"/>
    </source>
</evidence>
<feature type="compositionally biased region" description="Pro residues" evidence="4">
    <location>
        <begin position="1483"/>
        <end position="1499"/>
    </location>
</feature>
<feature type="repeat" description="WD" evidence="3">
    <location>
        <begin position="115"/>
        <end position="146"/>
    </location>
</feature>
<feature type="region of interest" description="Disordered" evidence="4">
    <location>
        <begin position="1"/>
        <end position="26"/>
    </location>
</feature>
<dbReference type="GO" id="GO:0003968">
    <property type="term" value="F:RNA-directed RNA polymerase activity"/>
    <property type="evidence" value="ECO:0007669"/>
    <property type="project" value="UniProtKB-KW"/>
</dbReference>
<evidence type="ECO:0000313" key="6">
    <source>
        <dbReference type="EMBL" id="KAJ8469807.1"/>
    </source>
</evidence>
<accession>A0AAD7TQ68</accession>
<comment type="caution">
    <text evidence="6">The sequence shown here is derived from an EMBL/GenBank/DDBJ whole genome shotgun (WGS) entry which is preliminary data.</text>
</comment>
<dbReference type="GO" id="GO:0031380">
    <property type="term" value="C:nuclear RNA-directed RNA polymerase complex"/>
    <property type="evidence" value="ECO:0007669"/>
    <property type="project" value="TreeGrafter"/>
</dbReference>
<dbReference type="GO" id="GO:0030422">
    <property type="term" value="P:siRNA processing"/>
    <property type="evidence" value="ECO:0007669"/>
    <property type="project" value="TreeGrafter"/>
</dbReference>